<comment type="pathway">
    <text evidence="2 7">Protein biosynthesis; polypeptide chain elongation.</text>
</comment>
<evidence type="ECO:0000256" key="9">
    <source>
        <dbReference type="RuleBase" id="RU004389"/>
    </source>
</evidence>
<dbReference type="InterPro" id="IPR015365">
    <property type="entry name" value="Elong-fact-P_C"/>
</dbReference>
<dbReference type="FunFam" id="2.40.50.140:FF:000004">
    <property type="entry name" value="Elongation factor P"/>
    <property type="match status" value="1"/>
</dbReference>
<dbReference type="InterPro" id="IPR001059">
    <property type="entry name" value="Transl_elong_P/YeiP_cen"/>
</dbReference>
<comment type="function">
    <text evidence="7">Involved in peptide bond synthesis. Stimulates efficient translation and peptide-bond synthesis on native or reconstituted 70S ribosomes in vitro. Probably functions indirectly by altering the affinity of the ribosome for aminoacyl-tRNA, thus increasing their reactivity as acceptors for peptidyl transferase.</text>
</comment>
<keyword evidence="6 7" id="KW-0648">Protein biosynthesis</keyword>
<dbReference type="CDD" id="cd05794">
    <property type="entry name" value="S1_EF-P_repeat_2"/>
    <property type="match status" value="1"/>
</dbReference>
<dbReference type="PROSITE" id="PS01275">
    <property type="entry name" value="EFP"/>
    <property type="match status" value="1"/>
</dbReference>
<name>A0A1G2BWL6_9BACT</name>
<dbReference type="SMART" id="SM01185">
    <property type="entry name" value="EFP"/>
    <property type="match status" value="1"/>
</dbReference>
<evidence type="ECO:0000256" key="1">
    <source>
        <dbReference type="ARBA" id="ARBA00004496"/>
    </source>
</evidence>
<dbReference type="InterPro" id="IPR020599">
    <property type="entry name" value="Transl_elong_fac_P/YeiP"/>
</dbReference>
<evidence type="ECO:0000256" key="3">
    <source>
        <dbReference type="ARBA" id="ARBA00009479"/>
    </source>
</evidence>
<comment type="similarity">
    <text evidence="3 7 9">Belongs to the elongation factor P family.</text>
</comment>
<evidence type="ECO:0000256" key="6">
    <source>
        <dbReference type="ARBA" id="ARBA00022917"/>
    </source>
</evidence>
<dbReference type="Pfam" id="PF09285">
    <property type="entry name" value="Elong-fact-P_C"/>
    <property type="match status" value="1"/>
</dbReference>
<dbReference type="Pfam" id="PF01132">
    <property type="entry name" value="EFP"/>
    <property type="match status" value="1"/>
</dbReference>
<dbReference type="FunFam" id="2.30.30.30:FF:000003">
    <property type="entry name" value="Elongation factor P"/>
    <property type="match status" value="1"/>
</dbReference>
<dbReference type="FunFam" id="2.40.50.140:FF:000009">
    <property type="entry name" value="Elongation factor P"/>
    <property type="match status" value="1"/>
</dbReference>
<evidence type="ECO:0000313" key="13">
    <source>
        <dbReference type="Proteomes" id="UP000177349"/>
    </source>
</evidence>
<dbReference type="CDD" id="cd04470">
    <property type="entry name" value="S1_EF-P_repeat_1"/>
    <property type="match status" value="1"/>
</dbReference>
<gene>
    <name evidence="7" type="primary">efp</name>
    <name evidence="12" type="ORF">A3B31_01695</name>
</gene>
<dbReference type="NCBIfam" id="TIGR00038">
    <property type="entry name" value="efp"/>
    <property type="match status" value="1"/>
</dbReference>
<evidence type="ECO:0000259" key="11">
    <source>
        <dbReference type="SMART" id="SM01185"/>
    </source>
</evidence>
<evidence type="ECO:0000256" key="8">
    <source>
        <dbReference type="NCBIfam" id="TIGR00038"/>
    </source>
</evidence>
<dbReference type="Proteomes" id="UP000177349">
    <property type="component" value="Unassembled WGS sequence"/>
</dbReference>
<reference evidence="12 13" key="1">
    <citation type="journal article" date="2016" name="Nat. Commun.">
        <title>Thousands of microbial genomes shed light on interconnected biogeochemical processes in an aquifer system.</title>
        <authorList>
            <person name="Anantharaman K."/>
            <person name="Brown C.T."/>
            <person name="Hug L.A."/>
            <person name="Sharon I."/>
            <person name="Castelle C.J."/>
            <person name="Probst A.J."/>
            <person name="Thomas B.C."/>
            <person name="Singh A."/>
            <person name="Wilkins M.J."/>
            <person name="Karaoz U."/>
            <person name="Brodie E.L."/>
            <person name="Williams K.H."/>
            <person name="Hubbard S.S."/>
            <person name="Banfield J.F."/>
        </authorList>
    </citation>
    <scope>NUCLEOTIDE SEQUENCE [LARGE SCALE GENOMIC DNA]</scope>
</reference>
<dbReference type="Gene3D" id="2.30.30.30">
    <property type="match status" value="1"/>
</dbReference>
<dbReference type="HAMAP" id="MF_00141">
    <property type="entry name" value="EF_P"/>
    <property type="match status" value="1"/>
</dbReference>
<dbReference type="InterPro" id="IPR014722">
    <property type="entry name" value="Rib_uL2_dom2"/>
</dbReference>
<dbReference type="PANTHER" id="PTHR30053">
    <property type="entry name" value="ELONGATION FACTOR P"/>
    <property type="match status" value="1"/>
</dbReference>
<dbReference type="Pfam" id="PF08207">
    <property type="entry name" value="EFP_N"/>
    <property type="match status" value="1"/>
</dbReference>
<dbReference type="SMART" id="SM00841">
    <property type="entry name" value="Elong-fact-P_C"/>
    <property type="match status" value="1"/>
</dbReference>
<dbReference type="InterPro" id="IPR012340">
    <property type="entry name" value="NA-bd_OB-fold"/>
</dbReference>
<evidence type="ECO:0000256" key="7">
    <source>
        <dbReference type="HAMAP-Rule" id="MF_00141"/>
    </source>
</evidence>
<accession>A0A1G2BWL6</accession>
<dbReference type="InterPro" id="IPR008991">
    <property type="entry name" value="Translation_prot_SH3-like_sf"/>
</dbReference>
<dbReference type="AlphaFoldDB" id="A0A1G2BWL6"/>
<evidence type="ECO:0000259" key="10">
    <source>
        <dbReference type="SMART" id="SM00841"/>
    </source>
</evidence>
<dbReference type="GO" id="GO:0043043">
    <property type="term" value="P:peptide biosynthetic process"/>
    <property type="evidence" value="ECO:0007669"/>
    <property type="project" value="InterPro"/>
</dbReference>
<dbReference type="InterPro" id="IPR011768">
    <property type="entry name" value="Transl_elongation_fac_P"/>
</dbReference>
<evidence type="ECO:0000256" key="5">
    <source>
        <dbReference type="ARBA" id="ARBA00022768"/>
    </source>
</evidence>
<proteinExistence type="inferred from homology"/>
<dbReference type="PIRSF" id="PIRSF005901">
    <property type="entry name" value="EF-P"/>
    <property type="match status" value="1"/>
</dbReference>
<protein>
    <recommendedName>
        <fullName evidence="7 8">Elongation factor P</fullName>
        <shortName evidence="7">EF-P</shortName>
    </recommendedName>
</protein>
<comment type="subcellular location">
    <subcellularLocation>
        <location evidence="1 7">Cytoplasm</location>
    </subcellularLocation>
</comment>
<dbReference type="Gene3D" id="2.40.50.140">
    <property type="entry name" value="Nucleic acid-binding proteins"/>
    <property type="match status" value="2"/>
</dbReference>
<evidence type="ECO:0000256" key="4">
    <source>
        <dbReference type="ARBA" id="ARBA00022490"/>
    </source>
</evidence>
<dbReference type="InterPro" id="IPR013185">
    <property type="entry name" value="Transl_elong_KOW-like"/>
</dbReference>
<dbReference type="GO" id="GO:0005829">
    <property type="term" value="C:cytosol"/>
    <property type="evidence" value="ECO:0007669"/>
    <property type="project" value="UniProtKB-ARBA"/>
</dbReference>
<feature type="domain" description="Translation elongation factor P/YeiP central" evidence="11">
    <location>
        <begin position="67"/>
        <end position="121"/>
    </location>
</feature>
<dbReference type="NCBIfam" id="NF001810">
    <property type="entry name" value="PRK00529.1"/>
    <property type="match status" value="1"/>
</dbReference>
<dbReference type="UniPathway" id="UPA00345"/>
<keyword evidence="4 7" id="KW-0963">Cytoplasm</keyword>
<evidence type="ECO:0000313" key="12">
    <source>
        <dbReference type="EMBL" id="OGY92720.1"/>
    </source>
</evidence>
<dbReference type="InterPro" id="IPR013852">
    <property type="entry name" value="Transl_elong_P/YeiP_CS"/>
</dbReference>
<dbReference type="SUPFAM" id="SSF50104">
    <property type="entry name" value="Translation proteins SH3-like domain"/>
    <property type="match status" value="1"/>
</dbReference>
<dbReference type="PANTHER" id="PTHR30053:SF14">
    <property type="entry name" value="TRANSLATION ELONGATION FACTOR KOW-LIKE DOMAIN-CONTAINING PROTEIN"/>
    <property type="match status" value="1"/>
</dbReference>
<dbReference type="GO" id="GO:0003746">
    <property type="term" value="F:translation elongation factor activity"/>
    <property type="evidence" value="ECO:0007669"/>
    <property type="project" value="UniProtKB-UniRule"/>
</dbReference>
<organism evidence="12 13">
    <name type="scientific">Candidatus Komeilibacteria bacterium RIFCSPLOWO2_01_FULL_53_11</name>
    <dbReference type="NCBI Taxonomy" id="1798552"/>
    <lineage>
        <taxon>Bacteria</taxon>
        <taxon>Candidatus Komeiliibacteriota</taxon>
    </lineage>
</organism>
<comment type="caution">
    <text evidence="12">The sequence shown here is derived from an EMBL/GenBank/DDBJ whole genome shotgun (WGS) entry which is preliminary data.</text>
</comment>
<dbReference type="SUPFAM" id="SSF50249">
    <property type="entry name" value="Nucleic acid-binding proteins"/>
    <property type="match status" value="2"/>
</dbReference>
<evidence type="ECO:0000256" key="2">
    <source>
        <dbReference type="ARBA" id="ARBA00004815"/>
    </source>
</evidence>
<keyword evidence="5 7" id="KW-0251">Elongation factor</keyword>
<feature type="domain" description="Elongation factor P C-terminal" evidence="10">
    <location>
        <begin position="129"/>
        <end position="184"/>
    </location>
</feature>
<dbReference type="EMBL" id="MHKN01000012">
    <property type="protein sequence ID" value="OGY92720.1"/>
    <property type="molecule type" value="Genomic_DNA"/>
</dbReference>
<sequence>MLSMSDIKLGSFLTVNEQPYVVTFTQHIKMARSGATLRTKLKNLVTGSTLERSFSGGDRAEEADLARRKATFLYSDDQNCFFMDGESFEQYEFANDVLGEKRQYLKESQAVDILLYNGKAVTVELPKKITLTVTSSPPGVRGDTSGSPTKSVTLETGLELRVPLFIKEGDLLRINTDTGDYVERA</sequence>